<feature type="domain" description="CCHC-type" evidence="3">
    <location>
        <begin position="513"/>
        <end position="526"/>
    </location>
</feature>
<proteinExistence type="predicted"/>
<evidence type="ECO:0000313" key="4">
    <source>
        <dbReference type="EMBL" id="KAK1629024.1"/>
    </source>
</evidence>
<dbReference type="AlphaFoldDB" id="A0AAD8RPY6"/>
<dbReference type="InterPro" id="IPR001878">
    <property type="entry name" value="Znf_CCHC"/>
</dbReference>
<name>A0AAD8RPY6_LOLMU</name>
<evidence type="ECO:0000313" key="6">
    <source>
        <dbReference type="Proteomes" id="UP001231189"/>
    </source>
</evidence>
<feature type="region of interest" description="Disordered" evidence="2">
    <location>
        <begin position="755"/>
        <end position="804"/>
    </location>
</feature>
<evidence type="ECO:0000259" key="3">
    <source>
        <dbReference type="PROSITE" id="PS50158"/>
    </source>
</evidence>
<keyword evidence="1" id="KW-0862">Zinc</keyword>
<feature type="compositionally biased region" description="Gly residues" evidence="2">
    <location>
        <begin position="301"/>
        <end position="334"/>
    </location>
</feature>
<feature type="compositionally biased region" description="Polar residues" evidence="2">
    <location>
        <begin position="918"/>
        <end position="927"/>
    </location>
</feature>
<feature type="region of interest" description="Disordered" evidence="2">
    <location>
        <begin position="907"/>
        <end position="976"/>
    </location>
</feature>
<keyword evidence="1" id="KW-0479">Metal-binding</keyword>
<dbReference type="EMBL" id="JAUUTY010000005">
    <property type="protein sequence ID" value="KAK1629048.1"/>
    <property type="molecule type" value="Genomic_DNA"/>
</dbReference>
<feature type="compositionally biased region" description="Polar residues" evidence="2">
    <location>
        <begin position="1"/>
        <end position="19"/>
    </location>
</feature>
<evidence type="ECO:0000256" key="1">
    <source>
        <dbReference type="PROSITE-ProRule" id="PRU00047"/>
    </source>
</evidence>
<protein>
    <recommendedName>
        <fullName evidence="3">CCHC-type domain-containing protein</fullName>
    </recommendedName>
</protein>
<dbReference type="InterPro" id="IPR036875">
    <property type="entry name" value="Znf_CCHC_sf"/>
</dbReference>
<feature type="region of interest" description="Disordered" evidence="2">
    <location>
        <begin position="276"/>
        <end position="334"/>
    </location>
</feature>
<dbReference type="GO" id="GO:0008270">
    <property type="term" value="F:zinc ion binding"/>
    <property type="evidence" value="ECO:0007669"/>
    <property type="project" value="UniProtKB-KW"/>
</dbReference>
<feature type="region of interest" description="Disordered" evidence="2">
    <location>
        <begin position="354"/>
        <end position="375"/>
    </location>
</feature>
<sequence>MLTVENTNNPQIQSLNKKQCGSGDAVGDTGGDPATPSPAVVQAQLNGGEAPERPLNGRFWVLQSSDDEAEEEDAMAEASPFSDADSFRYLCRTPEVVDDRDLFESTQELARRAIKRLQRRQVQRTAAMDFMAMKGTLTSPLSTSLGRSTPKSLNLPVLEPSVFHDDGQEGWTVVHRRRWSPELDTKTSDPVIKPVISGRSKNTGMGLNFHNSVLPIRNGPARTARYRPIPRSTDRSVETQGPIQVKVGGAVAGHAFRHLLGFAWRKIEKGEQVVQQPPSRSMSGDGGHGGFNPGRGAFNQGRGGFQSRGGFAAGRGGNARGRMGQGGGRGGRGFNGGRGYQGTGHTTSARNFVQGESSGTAGGGNFTSNREENWGGQRNYNSNFYSNNRAGYGNNQMRWVGQNNVGRGGAFQPRFRGNNDAVGATARGPIDAELLHQTVQAVVAAVAAAQKTPEVMNGSTGAAGVPDPKAAMVNPTVTAHPVNKAVEPMGVQGARENEGAGNAKKKKDDKEVCFRCKKPGHFIDDCTTPYCDICESIHHISSACHLLQAPKPTAILHGYANEALMFFEMPCGAFKAKVENPKLVKVSVEGEVMTIPEIIEHMKKIVPSEKFHWEVYHYKDNVYRVKLPSKQEVQRLKNFGSYVCPLKDTVLFFDYWSSVEEPLYMLPEVWVRVDGLPSDMRADYLSLWGIGSLFGKTLDVDMPFTRKNKLLRIKIGCLDRNLIPLDSDVFIRRGFYKLHFEVEIDQVAQEVNMAEASEDKNGDGDPNNGLGNGDGHNDMDMDAKGADDEGNANNNGQHENGATNGVEGMQEQCAQVEEINIGTLKVPLSPLGNDSLDSNLTQKYTVFLPILHAQKHSLKDEICADYYADFGSVTPTSGLPRDRKHVALDTVLSADSGHLHADAAATGSVGQQHDGMLTTASSPSVQPAQVAASRHGANPSAPNAAQERVAVGCGALPTRHAGDKHSSGATDEAGSDAVTPLSARRSFSVVSSQKIQPHAATVRAEKNGDRANHWTHNELMMRAAENGLGGSSVHAIGMSNTESLHNLNFDDICVNINFTHHDSHECHDVDAVKQVDHDGGSSLSHNKGEVHTGEVRGILRDASSFNNNGAPLTPFENSSCNVTQDTPISLVDIDHVSHCPSIEEVIAFGGIPRPTGGVRSSARLGGQPNADMPQMEKAMKKAQMKDVAVPSGYSYGFPLGPAVGSAFSGGTAGCHGFWLHTAPDGRSGYLVPGWLAAY</sequence>
<gene>
    <name evidence="4" type="ORF">QYE76_003339</name>
    <name evidence="5" type="ORF">QYE76_003363</name>
</gene>
<dbReference type="Gene3D" id="4.10.60.10">
    <property type="entry name" value="Zinc finger, CCHC-type"/>
    <property type="match status" value="1"/>
</dbReference>
<accession>A0AAD8RPY6</accession>
<keyword evidence="6" id="KW-1185">Reference proteome</keyword>
<evidence type="ECO:0000256" key="2">
    <source>
        <dbReference type="SAM" id="MobiDB-lite"/>
    </source>
</evidence>
<dbReference type="GO" id="GO:0003676">
    <property type="term" value="F:nucleic acid binding"/>
    <property type="evidence" value="ECO:0007669"/>
    <property type="project" value="InterPro"/>
</dbReference>
<dbReference type="Proteomes" id="UP001231189">
    <property type="component" value="Unassembled WGS sequence"/>
</dbReference>
<dbReference type="PROSITE" id="PS50158">
    <property type="entry name" value="ZF_CCHC"/>
    <property type="match status" value="1"/>
</dbReference>
<dbReference type="PANTHER" id="PTHR33170">
    <property type="entry name" value="DUF4283 DOMAIN-CONTAINING PROTEIN-RELATED"/>
    <property type="match status" value="1"/>
</dbReference>
<dbReference type="SMART" id="SM00343">
    <property type="entry name" value="ZnF_C2HC"/>
    <property type="match status" value="2"/>
</dbReference>
<dbReference type="PANTHER" id="PTHR33170:SF40">
    <property type="entry name" value="OS04G0557100 PROTEIN"/>
    <property type="match status" value="1"/>
</dbReference>
<keyword evidence="1" id="KW-0863">Zinc-finger</keyword>
<organism evidence="4 6">
    <name type="scientific">Lolium multiflorum</name>
    <name type="common">Italian ryegrass</name>
    <name type="synonym">Lolium perenne subsp. multiflorum</name>
    <dbReference type="NCBI Taxonomy" id="4521"/>
    <lineage>
        <taxon>Eukaryota</taxon>
        <taxon>Viridiplantae</taxon>
        <taxon>Streptophyta</taxon>
        <taxon>Embryophyta</taxon>
        <taxon>Tracheophyta</taxon>
        <taxon>Spermatophyta</taxon>
        <taxon>Magnoliopsida</taxon>
        <taxon>Liliopsida</taxon>
        <taxon>Poales</taxon>
        <taxon>Poaceae</taxon>
        <taxon>BOP clade</taxon>
        <taxon>Pooideae</taxon>
        <taxon>Poodae</taxon>
        <taxon>Poeae</taxon>
        <taxon>Poeae Chloroplast Group 2 (Poeae type)</taxon>
        <taxon>Loliodinae</taxon>
        <taxon>Loliinae</taxon>
        <taxon>Lolium</taxon>
    </lineage>
</organism>
<evidence type="ECO:0000313" key="5">
    <source>
        <dbReference type="EMBL" id="KAK1629048.1"/>
    </source>
</evidence>
<feature type="compositionally biased region" description="Gly residues" evidence="2">
    <location>
        <begin position="284"/>
        <end position="293"/>
    </location>
</feature>
<feature type="region of interest" description="Disordered" evidence="2">
    <location>
        <begin position="1"/>
        <end position="55"/>
    </location>
</feature>
<dbReference type="SUPFAM" id="SSF57756">
    <property type="entry name" value="Retrovirus zinc finger-like domains"/>
    <property type="match status" value="1"/>
</dbReference>
<dbReference type="EMBL" id="JAUUTY010000005">
    <property type="protein sequence ID" value="KAK1629024.1"/>
    <property type="molecule type" value="Genomic_DNA"/>
</dbReference>
<reference evidence="4" key="1">
    <citation type="submission" date="2023-07" db="EMBL/GenBank/DDBJ databases">
        <title>A chromosome-level genome assembly of Lolium multiflorum.</title>
        <authorList>
            <person name="Chen Y."/>
            <person name="Copetti D."/>
            <person name="Kolliker R."/>
            <person name="Studer B."/>
        </authorList>
    </citation>
    <scope>NUCLEOTIDE SEQUENCE</scope>
    <source>
        <strain evidence="4">02402/16</strain>
        <tissue evidence="4">Leaf</tissue>
    </source>
</reference>
<feature type="compositionally biased region" description="Basic and acidic residues" evidence="2">
    <location>
        <begin position="775"/>
        <end position="787"/>
    </location>
</feature>
<comment type="caution">
    <text evidence="4">The sequence shown here is derived from an EMBL/GenBank/DDBJ whole genome shotgun (WGS) entry which is preliminary data.</text>
</comment>